<keyword evidence="2" id="KW-1185">Reference proteome</keyword>
<dbReference type="PANTHER" id="PTHR44099:SF3">
    <property type="entry name" value="WD REPEAT-CONTAINING PROTEIN 7"/>
    <property type="match status" value="1"/>
</dbReference>
<name>A0ABQ9UBF8_SAGOE</name>
<dbReference type="InterPro" id="IPR049916">
    <property type="entry name" value="WDR72-like"/>
</dbReference>
<dbReference type="PANTHER" id="PTHR44099">
    <property type="entry name" value="RABCONNECTIN-3B, ISOFORM A"/>
    <property type="match status" value="1"/>
</dbReference>
<comment type="caution">
    <text evidence="1">The sequence shown here is derived from an EMBL/GenBank/DDBJ whole genome shotgun (WGS) entry which is preliminary data.</text>
</comment>
<proteinExistence type="predicted"/>
<evidence type="ECO:0000313" key="1">
    <source>
        <dbReference type="EMBL" id="KAK2094321.1"/>
    </source>
</evidence>
<evidence type="ECO:0000313" key="2">
    <source>
        <dbReference type="Proteomes" id="UP001266305"/>
    </source>
</evidence>
<reference evidence="1 2" key="1">
    <citation type="submission" date="2023-05" db="EMBL/GenBank/DDBJ databases">
        <title>B98-5 Cell Line De Novo Hybrid Assembly: An Optical Mapping Approach.</title>
        <authorList>
            <person name="Kananen K."/>
            <person name="Auerbach J.A."/>
            <person name="Kautto E."/>
            <person name="Blachly J.S."/>
        </authorList>
    </citation>
    <scope>NUCLEOTIDE SEQUENCE [LARGE SCALE GENOMIC DNA]</scope>
    <source>
        <strain evidence="1">B95-8</strain>
        <tissue evidence="1">Cell line</tissue>
    </source>
</reference>
<dbReference type="EMBL" id="JASSZA010000014">
    <property type="protein sequence ID" value="KAK2094321.1"/>
    <property type="molecule type" value="Genomic_DNA"/>
</dbReference>
<protein>
    <submittedName>
        <fullName evidence="1">WD repeat-containing protein 7</fullName>
    </submittedName>
</protein>
<dbReference type="InterPro" id="IPR011047">
    <property type="entry name" value="Quinoprotein_ADH-like_sf"/>
</dbReference>
<dbReference type="SUPFAM" id="SSF50998">
    <property type="entry name" value="Quinoprotein alcohol dehydrogenase-like"/>
    <property type="match status" value="1"/>
</dbReference>
<organism evidence="1 2">
    <name type="scientific">Saguinus oedipus</name>
    <name type="common">Cotton-top tamarin</name>
    <name type="synonym">Oedipomidas oedipus</name>
    <dbReference type="NCBI Taxonomy" id="9490"/>
    <lineage>
        <taxon>Eukaryota</taxon>
        <taxon>Metazoa</taxon>
        <taxon>Chordata</taxon>
        <taxon>Craniata</taxon>
        <taxon>Vertebrata</taxon>
        <taxon>Euteleostomi</taxon>
        <taxon>Mammalia</taxon>
        <taxon>Eutheria</taxon>
        <taxon>Euarchontoglires</taxon>
        <taxon>Primates</taxon>
        <taxon>Haplorrhini</taxon>
        <taxon>Platyrrhini</taxon>
        <taxon>Cebidae</taxon>
        <taxon>Callitrichinae</taxon>
        <taxon>Saguinus</taxon>
    </lineage>
</organism>
<dbReference type="Proteomes" id="UP001266305">
    <property type="component" value="Unassembled WGS sequence"/>
</dbReference>
<sequence>MINYDFNGKEEKFYQFSVGNQREGRLLCHGHYPEILVVDATSLEVLYSLVSKISPDWISSMSIIRSHRTQEDTVVALSVTGILKVWIVTSEISDTQDTEPIFEEESKPIYCQNCQSISFCAFTQRSLLVVCSKYWRIEYVVFDAGDYSLLCSGPSENGQTWTGGDFVSADKVIIWTENGQGYIYKLPASCLPASDSFRSDVGKAVENLIPPVQHSLLDRKDKELYHSEHHVSRLAMTTSVSLQEAFDKLNPCPAGIIDQLSVIPSSNEPLKVTASVYIPAHGRLVCGREDGSIVIVPATQTAIVQLLQGEHMLRRGIPKISLYVSSVLTALTPDIENVGHLTEHSVVIGTKSHVCYILIRSQLDMIKDT</sequence>
<accession>A0ABQ9UBF8</accession>
<gene>
    <name evidence="1" type="primary">WDR7_5</name>
    <name evidence="1" type="ORF">P7K49_028059</name>
</gene>